<dbReference type="InterPro" id="IPR019826">
    <property type="entry name" value="Carboxylesterase_B_AS"/>
</dbReference>
<protein>
    <recommendedName>
        <fullName evidence="3">Carboxylic ester hydrolase</fullName>
        <ecNumber evidence="3">3.1.1.-</ecNumber>
    </recommendedName>
</protein>
<sequence length="526" mass="58760">MKKIALLFFYFLSVCFSKTHASFKDEPVGTKIKIAPGYIQGTVEKNGVKSFKGIPFAAPPVGPLRWKAPMPVAAWEGVKTCQAFGPSAMQRTPSPFYMWSEEFLIPKEPIQEDCLYLNVWTNAQKKTDKKPVLVWIHGGGFSSGGSSVPIYDGINLASKGVVYVSINYRVGIFGFFSHPALSQESPMKTSGNYGLLDQIAALQWVKNNIAQFGGDPTNVTIAGQSAGSFAVVSLMASPLAKGLFHKAIAESGAGLLPRNPLSSSQAMPSLKESEEIGKKTMDNLGLFQIDQMRAIPAEELLKKASARNVIIVDGYFMPESIEQIFNQKKQHQVPLLTGWNEDEGLVMGPIKKAQEYRSDIEKQYGSLAQELLTHYPGSNDSIAVQSQLNLSRDLVFGAPNYILATLQSNHGNPVYVYRFTRVVPAYGEYKKFKAFHTAEVPYALSTLHLVNRPWEKADFQLEKTMSSYWINFAKFANPNSKNLPSWQRFSSQNLDIIRLDKEVNMIKLPDFKSLNFFYQKIYLKRQ</sequence>
<dbReference type="InterPro" id="IPR050309">
    <property type="entry name" value="Type-B_Carboxylest/Lipase"/>
</dbReference>
<dbReference type="Gene3D" id="3.40.50.1820">
    <property type="entry name" value="alpha/beta hydrolase"/>
    <property type="match status" value="1"/>
</dbReference>
<dbReference type="PANTHER" id="PTHR11559">
    <property type="entry name" value="CARBOXYLESTERASE"/>
    <property type="match status" value="1"/>
</dbReference>
<feature type="signal peptide" evidence="3">
    <location>
        <begin position="1"/>
        <end position="21"/>
    </location>
</feature>
<dbReference type="OrthoDB" id="9775851at2"/>
<comment type="similarity">
    <text evidence="1 3">Belongs to the type-B carboxylesterase/lipase family.</text>
</comment>
<dbReference type="AlphaFoldDB" id="A0A4V1M5E1"/>
<organism evidence="5 6">
    <name type="scientific">Aquirufa rosea</name>
    <dbReference type="NCBI Taxonomy" id="2509241"/>
    <lineage>
        <taxon>Bacteria</taxon>
        <taxon>Pseudomonadati</taxon>
        <taxon>Bacteroidota</taxon>
        <taxon>Cytophagia</taxon>
        <taxon>Cytophagales</taxon>
        <taxon>Flectobacillaceae</taxon>
        <taxon>Aquirufa</taxon>
    </lineage>
</organism>
<feature type="chain" id="PRO_5021036039" description="Carboxylic ester hydrolase" evidence="3">
    <location>
        <begin position="22"/>
        <end position="526"/>
    </location>
</feature>
<evidence type="ECO:0000313" key="5">
    <source>
        <dbReference type="EMBL" id="RXK48816.1"/>
    </source>
</evidence>
<comment type="caution">
    <text evidence="5">The sequence shown here is derived from an EMBL/GenBank/DDBJ whole genome shotgun (WGS) entry which is preliminary data.</text>
</comment>
<dbReference type="InterPro" id="IPR002018">
    <property type="entry name" value="CarbesteraseB"/>
</dbReference>
<dbReference type="Proteomes" id="UP000289455">
    <property type="component" value="Unassembled WGS sequence"/>
</dbReference>
<keyword evidence="6" id="KW-1185">Reference proteome</keyword>
<evidence type="ECO:0000256" key="1">
    <source>
        <dbReference type="ARBA" id="ARBA00005964"/>
    </source>
</evidence>
<gene>
    <name evidence="5" type="ORF">ESB04_07615</name>
</gene>
<name>A0A4V1M5E1_9BACT</name>
<evidence type="ECO:0000256" key="2">
    <source>
        <dbReference type="ARBA" id="ARBA00022801"/>
    </source>
</evidence>
<dbReference type="GO" id="GO:0016787">
    <property type="term" value="F:hydrolase activity"/>
    <property type="evidence" value="ECO:0007669"/>
    <property type="project" value="UniProtKB-KW"/>
</dbReference>
<reference evidence="5 6" key="1">
    <citation type="submission" date="2019-01" db="EMBL/GenBank/DDBJ databases">
        <title>Cytophagaceae bacterium strain CAR-16.</title>
        <authorList>
            <person name="Chen W.-M."/>
        </authorList>
    </citation>
    <scope>NUCLEOTIDE SEQUENCE [LARGE SCALE GENOMIC DNA]</scope>
    <source>
        <strain evidence="5 6">CAR-16</strain>
    </source>
</reference>
<dbReference type="SUPFAM" id="SSF53474">
    <property type="entry name" value="alpha/beta-Hydrolases"/>
    <property type="match status" value="1"/>
</dbReference>
<dbReference type="InterPro" id="IPR029058">
    <property type="entry name" value="AB_hydrolase_fold"/>
</dbReference>
<dbReference type="Pfam" id="PF00135">
    <property type="entry name" value="COesterase"/>
    <property type="match status" value="1"/>
</dbReference>
<evidence type="ECO:0000313" key="6">
    <source>
        <dbReference type="Proteomes" id="UP000289455"/>
    </source>
</evidence>
<evidence type="ECO:0000256" key="3">
    <source>
        <dbReference type="RuleBase" id="RU361235"/>
    </source>
</evidence>
<dbReference type="RefSeq" id="WP_129027140.1">
    <property type="nucleotide sequence ID" value="NZ_SDHY01000004.1"/>
</dbReference>
<dbReference type="EMBL" id="SDHY01000004">
    <property type="protein sequence ID" value="RXK48816.1"/>
    <property type="molecule type" value="Genomic_DNA"/>
</dbReference>
<dbReference type="PROSITE" id="PS00122">
    <property type="entry name" value="CARBOXYLESTERASE_B_1"/>
    <property type="match status" value="1"/>
</dbReference>
<dbReference type="EC" id="3.1.1.-" evidence="3"/>
<evidence type="ECO:0000259" key="4">
    <source>
        <dbReference type="Pfam" id="PF00135"/>
    </source>
</evidence>
<keyword evidence="2 3" id="KW-0378">Hydrolase</keyword>
<proteinExistence type="inferred from homology"/>
<keyword evidence="3" id="KW-0732">Signal</keyword>
<accession>A0A4V1M5E1</accession>
<feature type="domain" description="Carboxylesterase type B" evidence="4">
    <location>
        <begin position="31"/>
        <end position="507"/>
    </location>
</feature>